<organism evidence="3">
    <name type="scientific">marine sediment metagenome</name>
    <dbReference type="NCBI Taxonomy" id="412755"/>
    <lineage>
        <taxon>unclassified sequences</taxon>
        <taxon>metagenomes</taxon>
        <taxon>ecological metagenomes</taxon>
    </lineage>
</organism>
<dbReference type="PROSITE" id="PS01148">
    <property type="entry name" value="UPF0033"/>
    <property type="match status" value="1"/>
</dbReference>
<sequence length="72" mass="7691">MAEVLDCKGLKCPQPVLKVAIKARTIPAGTSLEVLADCESFSDDIKKWCEDSGKVLVSCVDQGGFVSATIQF</sequence>
<dbReference type="InterPro" id="IPR001455">
    <property type="entry name" value="TusA-like"/>
</dbReference>
<reference evidence="3" key="1">
    <citation type="journal article" date="2015" name="Nature">
        <title>Complex archaea that bridge the gap between prokaryotes and eukaryotes.</title>
        <authorList>
            <person name="Spang A."/>
            <person name="Saw J.H."/>
            <person name="Jorgensen S.L."/>
            <person name="Zaremba-Niedzwiedzka K."/>
            <person name="Martijn J."/>
            <person name="Lind A.E."/>
            <person name="van Eijk R."/>
            <person name="Schleper C."/>
            <person name="Guy L."/>
            <person name="Ettema T.J."/>
        </authorList>
    </citation>
    <scope>NUCLEOTIDE SEQUENCE</scope>
</reference>
<dbReference type="InterPro" id="IPR036868">
    <property type="entry name" value="TusA-like_sf"/>
</dbReference>
<evidence type="ECO:0000313" key="3">
    <source>
        <dbReference type="EMBL" id="KKL65441.1"/>
    </source>
</evidence>
<comment type="caution">
    <text evidence="3">The sequence shown here is derived from an EMBL/GenBank/DDBJ whole genome shotgun (WGS) entry which is preliminary data.</text>
</comment>
<accession>A0A0F9EGQ0</accession>
<dbReference type="PANTHER" id="PTHR33279">
    <property type="entry name" value="SULFUR CARRIER PROTEIN YEDF-RELATED"/>
    <property type="match status" value="1"/>
</dbReference>
<dbReference type="Pfam" id="PF01206">
    <property type="entry name" value="TusA"/>
    <property type="match status" value="1"/>
</dbReference>
<evidence type="ECO:0000259" key="2">
    <source>
        <dbReference type="PROSITE" id="PS01148"/>
    </source>
</evidence>
<gene>
    <name evidence="3" type="ORF">LCGC14_2154950</name>
</gene>
<name>A0A0F9EGQ0_9ZZZZ</name>
<protein>
    <recommendedName>
        <fullName evidence="2">UPF0033 domain-containing protein</fullName>
    </recommendedName>
</protein>
<proteinExistence type="inferred from homology"/>
<evidence type="ECO:0000256" key="1">
    <source>
        <dbReference type="ARBA" id="ARBA00008984"/>
    </source>
</evidence>
<dbReference type="PANTHER" id="PTHR33279:SF6">
    <property type="entry name" value="SULFUR CARRIER PROTEIN YEDF-RELATED"/>
    <property type="match status" value="1"/>
</dbReference>
<dbReference type="EMBL" id="LAZR01027526">
    <property type="protein sequence ID" value="KKL65441.1"/>
    <property type="molecule type" value="Genomic_DNA"/>
</dbReference>
<dbReference type="SUPFAM" id="SSF64307">
    <property type="entry name" value="SirA-like"/>
    <property type="match status" value="1"/>
</dbReference>
<comment type="similarity">
    <text evidence="1">Belongs to the sulfur carrier protein TusA family.</text>
</comment>
<feature type="domain" description="UPF0033" evidence="2">
    <location>
        <begin position="5"/>
        <end position="29"/>
    </location>
</feature>
<dbReference type="AlphaFoldDB" id="A0A0F9EGQ0"/>
<dbReference type="Gene3D" id="3.30.110.40">
    <property type="entry name" value="TusA-like domain"/>
    <property type="match status" value="1"/>
</dbReference>
<dbReference type="CDD" id="cd00291">
    <property type="entry name" value="SirA_YedF_YeeD"/>
    <property type="match status" value="1"/>
</dbReference>